<feature type="region of interest" description="Disordered" evidence="1">
    <location>
        <begin position="209"/>
        <end position="263"/>
    </location>
</feature>
<dbReference type="Proteomes" id="UP000193067">
    <property type="component" value="Unassembled WGS sequence"/>
</dbReference>
<reference evidence="2 3" key="1">
    <citation type="journal article" date="2015" name="Biotechnol. Biofuels">
        <title>Enhanced degradation of softwood versus hardwood by the white-rot fungus Pycnoporus coccineus.</title>
        <authorList>
            <person name="Couturier M."/>
            <person name="Navarro D."/>
            <person name="Chevret D."/>
            <person name="Henrissat B."/>
            <person name="Piumi F."/>
            <person name="Ruiz-Duenas F.J."/>
            <person name="Martinez A.T."/>
            <person name="Grigoriev I.V."/>
            <person name="Riley R."/>
            <person name="Lipzen A."/>
            <person name="Berrin J.G."/>
            <person name="Master E.R."/>
            <person name="Rosso M.N."/>
        </authorList>
    </citation>
    <scope>NUCLEOTIDE SEQUENCE [LARGE SCALE GENOMIC DNA]</scope>
    <source>
        <strain evidence="2 3">BRFM310</strain>
    </source>
</reference>
<organism evidence="2 3">
    <name type="scientific">Trametes coccinea (strain BRFM310)</name>
    <name type="common">Pycnoporus coccineus</name>
    <dbReference type="NCBI Taxonomy" id="1353009"/>
    <lineage>
        <taxon>Eukaryota</taxon>
        <taxon>Fungi</taxon>
        <taxon>Dikarya</taxon>
        <taxon>Basidiomycota</taxon>
        <taxon>Agaricomycotina</taxon>
        <taxon>Agaricomycetes</taxon>
        <taxon>Polyporales</taxon>
        <taxon>Polyporaceae</taxon>
        <taxon>Trametes</taxon>
    </lineage>
</organism>
<accession>A0A1Y2IZY0</accession>
<dbReference type="OrthoDB" id="2757521at2759"/>
<evidence type="ECO:0000313" key="3">
    <source>
        <dbReference type="Proteomes" id="UP000193067"/>
    </source>
</evidence>
<evidence type="ECO:0000256" key="1">
    <source>
        <dbReference type="SAM" id="MobiDB-lite"/>
    </source>
</evidence>
<feature type="compositionally biased region" description="Acidic residues" evidence="1">
    <location>
        <begin position="253"/>
        <end position="263"/>
    </location>
</feature>
<proteinExistence type="predicted"/>
<name>A0A1Y2IZY0_TRAC3</name>
<gene>
    <name evidence="2" type="ORF">PYCCODRAFT_1463878</name>
</gene>
<evidence type="ECO:0000313" key="2">
    <source>
        <dbReference type="EMBL" id="OSD06700.1"/>
    </source>
</evidence>
<dbReference type="EMBL" id="KZ084089">
    <property type="protein sequence ID" value="OSD06700.1"/>
    <property type="molecule type" value="Genomic_DNA"/>
</dbReference>
<dbReference type="AlphaFoldDB" id="A0A1Y2IZY0"/>
<feature type="region of interest" description="Disordered" evidence="1">
    <location>
        <begin position="104"/>
        <end position="191"/>
    </location>
</feature>
<feature type="compositionally biased region" description="Basic and acidic residues" evidence="1">
    <location>
        <begin position="223"/>
        <end position="250"/>
    </location>
</feature>
<protein>
    <submittedName>
        <fullName evidence="2">Uncharacterized protein</fullName>
    </submittedName>
</protein>
<keyword evidence="3" id="KW-1185">Reference proteome</keyword>
<sequence length="263" mass="29479">MSSNPRNYNAEDRVRWERYADAFRAWLGKRGTYPGEPPEGYLEVYKVSQRYAPCPHEYAALVAAERTPSQPSSGVTMSPEAFEALLAHQTAMTAQLASFARLNDRTPDHAGGLYRETRAYQQYAGRGTGQRGRGRGRRNQPGGRSLSERVGTHTSGHSNGRYGRSTHRGNRAGRDRHEQEPLTNNLPTGEPVISSLFDAFFAQLHLSDREGDEPQPQAQAEAEEQHDPVEEPTNDHEPEHDDGFVEHTMEVDYGSDFEDALRI</sequence>